<evidence type="ECO:0000313" key="8">
    <source>
        <dbReference type="EMBL" id="KNC96865.1"/>
    </source>
</evidence>
<feature type="region of interest" description="Disordered" evidence="4">
    <location>
        <begin position="658"/>
        <end position="683"/>
    </location>
</feature>
<dbReference type="SMART" id="SM00326">
    <property type="entry name" value="SH3"/>
    <property type="match status" value="1"/>
</dbReference>
<dbReference type="Pfam" id="PF22697">
    <property type="entry name" value="SOS1_NGEF_PH"/>
    <property type="match status" value="1"/>
</dbReference>
<dbReference type="Gene3D" id="2.30.29.30">
    <property type="entry name" value="Pleckstrin-homology domain (PH domain)/Phosphotyrosine-binding domain (PTB)"/>
    <property type="match status" value="1"/>
</dbReference>
<dbReference type="eggNOG" id="KOG2070">
    <property type="taxonomic scope" value="Eukaryota"/>
</dbReference>
<dbReference type="Proteomes" id="UP000053201">
    <property type="component" value="Unassembled WGS sequence"/>
</dbReference>
<feature type="region of interest" description="Disordered" evidence="4">
    <location>
        <begin position="1173"/>
        <end position="1198"/>
    </location>
</feature>
<dbReference type="RefSeq" id="XP_016604905.1">
    <property type="nucleotide sequence ID" value="XM_016755853.1"/>
</dbReference>
<dbReference type="SUPFAM" id="SSF48065">
    <property type="entry name" value="DBL homology domain (DH-domain)"/>
    <property type="match status" value="1"/>
</dbReference>
<dbReference type="SMART" id="SM00233">
    <property type="entry name" value="PH"/>
    <property type="match status" value="1"/>
</dbReference>
<feature type="domain" description="SH3" evidence="5">
    <location>
        <begin position="145"/>
        <end position="204"/>
    </location>
</feature>
<feature type="region of interest" description="Disordered" evidence="4">
    <location>
        <begin position="701"/>
        <end position="739"/>
    </location>
</feature>
<dbReference type="InterPro" id="IPR001849">
    <property type="entry name" value="PH_domain"/>
</dbReference>
<dbReference type="GeneID" id="27690894"/>
<feature type="compositionally biased region" description="Polar residues" evidence="4">
    <location>
        <begin position="1511"/>
        <end position="1520"/>
    </location>
</feature>
<feature type="region of interest" description="Disordered" evidence="4">
    <location>
        <begin position="1137"/>
        <end position="1156"/>
    </location>
</feature>
<evidence type="ECO:0008006" key="10">
    <source>
        <dbReference type="Google" id="ProtNLM"/>
    </source>
</evidence>
<dbReference type="PROSITE" id="PS50003">
    <property type="entry name" value="PH_DOMAIN"/>
    <property type="match status" value="1"/>
</dbReference>
<feature type="compositionally biased region" description="Polar residues" evidence="4">
    <location>
        <begin position="1090"/>
        <end position="1111"/>
    </location>
</feature>
<feature type="region of interest" description="Disordered" evidence="4">
    <location>
        <begin position="754"/>
        <end position="788"/>
    </location>
</feature>
<feature type="compositionally biased region" description="Basic and acidic residues" evidence="4">
    <location>
        <begin position="1181"/>
        <end position="1198"/>
    </location>
</feature>
<feature type="compositionally biased region" description="Low complexity" evidence="4">
    <location>
        <begin position="728"/>
        <end position="739"/>
    </location>
</feature>
<dbReference type="PROSITE" id="PS50002">
    <property type="entry name" value="SH3"/>
    <property type="match status" value="1"/>
</dbReference>
<dbReference type="Gene3D" id="2.30.30.40">
    <property type="entry name" value="SH3 Domains"/>
    <property type="match status" value="1"/>
</dbReference>
<sequence length="1629" mass="177562">MLTTEEVAPGDAPQMVLPGKGEGSHLEGSLDCHYSLPEIPISLGVTTLEHWIPEHFTSIHAEKATPTSSPNTLDYKPVSIFKSSRPHPGARKTPLRRVDGQHILRECDIARRSPSPPVGNRQATSLPRSPEKDESCDEQHLLNPANLTLCITSYPYTADKNDELSFVEGQVIRVVRKVEGGWWEGQLDQRVGWFPANHVENYTVAPEDLADGEIGPFANTLEELDDLRVKTMLMNNEIQSVQCPSDANTDPETAKQEGYRIALAGSLIAAEKQYLESLQRFMDEFVYPLYQLDWFPPNDHQTIFGNIEDLVDFEKDLVEALESAAGGSQLFGQAFLSLSDRFSEVYNEYCGNLPNAMTVSTKYGQNSLMTRFLQTTSSNSTPPILHMVSFLHKPAQWKNKFSMALKNLLSGTDPQHADFESLSTACQRLDKILTSIEDRRKLIERRAMIRSLSGRIDGWEGPSLELYGDMVLEGNLKLQESVRKRERKFYLLEYVLVIARPLNNKTGDITFKLIEKLPLSRTVVLAVNDHVEGDAFNLSFQISYLTEESKARTLSITAFNPEQKEKWVAALNALLDRNIRAVFPISQSTGAEDMNASDGVEGKPGRSLKWFATWSAKIRKKRPSVPNLREYAESMVESDKDGDGNIFIRVIRKKETREKLKGSELSPTELDQASQTRNTHYPVPLPRASIISNAEMALPHHAADEPGDVGPLSGAMDSQRTPPRERLSGGSSRSWKTSSLAIPSPDEALAQAILEPPPPMPPLPSIVKESIRRRSRAHSGSSSGSATTLTTAVMNSLRLSMSSPSVNAVKQPSSPVKLTIATTDLGSSGPHELERAHTPVSATNSESSSPASFLWMHTPRSSIGNRLRPPTPGPESAGSVGMSKHLQGHLPLISNPAHHTLSRDSFKESILAPLANAPTVASLEPLENRTNIQPRWDGKTTVSSMGRRQRILSHPPVLEGSSLSETELVEWQKFISYHSDTGESTSDEIRGEVSVSAQPVATVAETKSRRASLDRMSLKSQSQQSTSTSTITGHRSVVPTAPPPSPVRENGNHGQVSASGSDSFTRQRQQSEGGGDGMRYGVIGARLGRQYQSSEDSSSFVTSHRGSSSVQLPHYEEGETSSNRRFPYHLPSSLSMADLPSLNKSPQRKSSSSNLVQVVRGSIDSLFRRSRSSDALKAGKMKADSSSESVRLKQESRKSSFADLKGLLTKARRRSKSAGNEQGLAGASKTTVVSSMQVPSPVVLQQPYMSPSPPRSVRVSGESVQPGKTRPYTPSVQSVPFPSPLPSAPLTSASAATSSTGAPKRSLANVAAPPEEGAVEDGRRGLDSGVYGLLSAEGSRAQEPMEPVPPIPDIYSKNGQTANLEKEMDAVPPPPPEKDFIPVVAVPPREEASGSEKVTSLLRDEISVPPSPSRAERAKRQTIFETLKNRFGGEAGTSINNGTTSPPTSFPHWIASTESTSSRLSVRLRSKSSGAPPAYEHHTPDDTQESGDQTSTANPTRVLRRARSNLAGLNSDNANSLKRAMENSAPRNGLRLGRLASVENFCASKSTREGLDSLPTPEDEEEEYGPVIGRLEKAWYADLVNKCEAMATEIRQLKNQLKAVEAKVGTEESEKASPVGVCVGRDGPV</sequence>
<dbReference type="SMART" id="SM00325">
    <property type="entry name" value="RhoGEF"/>
    <property type="match status" value="1"/>
</dbReference>
<dbReference type="PRINTS" id="PR00452">
    <property type="entry name" value="SH3DOMAIN"/>
</dbReference>
<feature type="region of interest" description="Disordered" evidence="4">
    <location>
        <begin position="1244"/>
        <end position="1358"/>
    </location>
</feature>
<dbReference type="InterPro" id="IPR001452">
    <property type="entry name" value="SH3_domain"/>
</dbReference>
<feature type="compositionally biased region" description="Polar residues" evidence="4">
    <location>
        <begin position="665"/>
        <end position="679"/>
    </location>
</feature>
<feature type="domain" description="PH" evidence="6">
    <location>
        <begin position="469"/>
        <end position="576"/>
    </location>
</feature>
<feature type="region of interest" description="Disordered" evidence="4">
    <location>
        <begin position="1211"/>
        <end position="1232"/>
    </location>
</feature>
<dbReference type="PANTHER" id="PTHR46026:SF1">
    <property type="entry name" value="RHO-TYPE GUANINE NUCLEOTIDE EXCHANGE FACTOR, ISOFORM F"/>
    <property type="match status" value="1"/>
</dbReference>
<name>A0A0L0H5S3_SPIPD</name>
<feature type="compositionally biased region" description="Low complexity" evidence="4">
    <location>
        <begin position="1020"/>
        <end position="1030"/>
    </location>
</feature>
<evidence type="ECO:0000256" key="3">
    <source>
        <dbReference type="SAM" id="Coils"/>
    </source>
</evidence>
<feature type="compositionally biased region" description="Polar residues" evidence="4">
    <location>
        <begin position="1437"/>
        <end position="1447"/>
    </location>
</feature>
<feature type="compositionally biased region" description="Polar residues" evidence="4">
    <location>
        <begin position="1052"/>
        <end position="1071"/>
    </location>
</feature>
<keyword evidence="1 2" id="KW-0728">SH3 domain</keyword>
<dbReference type="VEuPathDB" id="FungiDB:SPPG_07697"/>
<feature type="compositionally biased region" description="Basic and acidic residues" evidence="4">
    <location>
        <begin position="1006"/>
        <end position="1017"/>
    </location>
</feature>
<evidence type="ECO:0000256" key="4">
    <source>
        <dbReference type="SAM" id="MobiDB-lite"/>
    </source>
</evidence>
<feature type="region of interest" description="Disordered" evidence="4">
    <location>
        <begin position="824"/>
        <end position="882"/>
    </location>
</feature>
<dbReference type="InterPro" id="IPR011993">
    <property type="entry name" value="PH-like_dom_sf"/>
</dbReference>
<dbReference type="EMBL" id="KQ257466">
    <property type="protein sequence ID" value="KNC96865.1"/>
    <property type="molecule type" value="Genomic_DNA"/>
</dbReference>
<dbReference type="InterPro" id="IPR055251">
    <property type="entry name" value="SOS1_NGEF_PH"/>
</dbReference>
<feature type="compositionally biased region" description="Low complexity" evidence="4">
    <location>
        <begin position="778"/>
        <end position="788"/>
    </location>
</feature>
<dbReference type="OMA" id="TEMHEIS"/>
<dbReference type="SUPFAM" id="SSF50044">
    <property type="entry name" value="SH3-domain"/>
    <property type="match status" value="1"/>
</dbReference>
<dbReference type="PROSITE" id="PS50010">
    <property type="entry name" value="DH_2"/>
    <property type="match status" value="1"/>
</dbReference>
<evidence type="ECO:0000256" key="1">
    <source>
        <dbReference type="ARBA" id="ARBA00022443"/>
    </source>
</evidence>
<proteinExistence type="predicted"/>
<evidence type="ECO:0000259" key="6">
    <source>
        <dbReference type="PROSITE" id="PS50003"/>
    </source>
</evidence>
<feature type="compositionally biased region" description="Low complexity" evidence="4">
    <location>
        <begin position="1288"/>
        <end position="1303"/>
    </location>
</feature>
<feature type="compositionally biased region" description="Polar residues" evidence="4">
    <location>
        <begin position="1142"/>
        <end position="1156"/>
    </location>
</feature>
<keyword evidence="9" id="KW-1185">Reference proteome</keyword>
<dbReference type="InParanoid" id="A0A0L0H5S3"/>
<dbReference type="InterPro" id="IPR036028">
    <property type="entry name" value="SH3-like_dom_sf"/>
</dbReference>
<evidence type="ECO:0000259" key="5">
    <source>
        <dbReference type="PROSITE" id="PS50002"/>
    </source>
</evidence>
<accession>A0A0L0H5S3</accession>
<evidence type="ECO:0000259" key="7">
    <source>
        <dbReference type="PROSITE" id="PS50010"/>
    </source>
</evidence>
<feature type="compositionally biased region" description="Pro residues" evidence="4">
    <location>
        <begin position="755"/>
        <end position="764"/>
    </location>
</feature>
<protein>
    <recommendedName>
        <fullName evidence="10">DH domain-containing protein</fullName>
    </recommendedName>
</protein>
<dbReference type="SUPFAM" id="SSF50729">
    <property type="entry name" value="PH domain-like"/>
    <property type="match status" value="1"/>
</dbReference>
<dbReference type="Pfam" id="PF00621">
    <property type="entry name" value="RhoGEF"/>
    <property type="match status" value="1"/>
</dbReference>
<dbReference type="STRING" id="645134.A0A0L0H5S3"/>
<dbReference type="InterPro" id="IPR035899">
    <property type="entry name" value="DBL_dom_sf"/>
</dbReference>
<feature type="compositionally biased region" description="Low complexity" evidence="4">
    <location>
        <begin position="838"/>
        <end position="852"/>
    </location>
</feature>
<dbReference type="GO" id="GO:0005737">
    <property type="term" value="C:cytoplasm"/>
    <property type="evidence" value="ECO:0007669"/>
    <property type="project" value="TreeGrafter"/>
</dbReference>
<dbReference type="Gene3D" id="1.20.900.10">
    <property type="entry name" value="Dbl homology (DH) domain"/>
    <property type="match status" value="1"/>
</dbReference>
<feature type="coiled-coil region" evidence="3">
    <location>
        <begin position="1580"/>
        <end position="1614"/>
    </location>
</feature>
<feature type="compositionally biased region" description="Low complexity" evidence="4">
    <location>
        <begin position="1456"/>
        <end position="1473"/>
    </location>
</feature>
<dbReference type="InterPro" id="IPR000219">
    <property type="entry name" value="DH_dom"/>
</dbReference>
<gene>
    <name evidence="8" type="ORF">SPPG_07697</name>
</gene>
<dbReference type="PANTHER" id="PTHR46026">
    <property type="entry name" value="RHO-TYPE GUANINE NUCLEOTIDE EXCHANGE FACTOR, ISOFORM F"/>
    <property type="match status" value="1"/>
</dbReference>
<dbReference type="GO" id="GO:0005085">
    <property type="term" value="F:guanyl-nucleotide exchange factor activity"/>
    <property type="evidence" value="ECO:0007669"/>
    <property type="project" value="InterPro"/>
</dbReference>
<dbReference type="OrthoDB" id="5971719at2759"/>
<feature type="compositionally biased region" description="Polar residues" evidence="4">
    <location>
        <begin position="1490"/>
        <end position="1499"/>
    </location>
</feature>
<evidence type="ECO:0000313" key="9">
    <source>
        <dbReference type="Proteomes" id="UP000053201"/>
    </source>
</evidence>
<keyword evidence="3" id="KW-0175">Coiled coil</keyword>
<feature type="region of interest" description="Disordered" evidence="4">
    <location>
        <begin position="109"/>
        <end position="136"/>
    </location>
</feature>
<feature type="region of interest" description="Disordered" evidence="4">
    <location>
        <begin position="980"/>
        <end position="1132"/>
    </location>
</feature>
<evidence type="ECO:0000256" key="2">
    <source>
        <dbReference type="PROSITE-ProRule" id="PRU00192"/>
    </source>
</evidence>
<dbReference type="Pfam" id="PF14604">
    <property type="entry name" value="SH3_9"/>
    <property type="match status" value="1"/>
</dbReference>
<reference evidence="8 9" key="1">
    <citation type="submission" date="2009-08" db="EMBL/GenBank/DDBJ databases">
        <title>The Genome Sequence of Spizellomyces punctatus strain DAOM BR117.</title>
        <authorList>
            <consortium name="The Broad Institute Genome Sequencing Platform"/>
            <person name="Russ C."/>
            <person name="Cuomo C."/>
            <person name="Shea T."/>
            <person name="Young S.K."/>
            <person name="Zeng Q."/>
            <person name="Koehrsen M."/>
            <person name="Haas B."/>
            <person name="Borodovsky M."/>
            <person name="Guigo R."/>
            <person name="Alvarado L."/>
            <person name="Berlin A."/>
            <person name="Bochicchio J."/>
            <person name="Borenstein D."/>
            <person name="Chapman S."/>
            <person name="Chen Z."/>
            <person name="Engels R."/>
            <person name="Freedman E."/>
            <person name="Gellesch M."/>
            <person name="Goldberg J."/>
            <person name="Griggs A."/>
            <person name="Gujja S."/>
            <person name="Heiman D."/>
            <person name="Hepburn T."/>
            <person name="Howarth C."/>
            <person name="Jen D."/>
            <person name="Larson L."/>
            <person name="Lewis B."/>
            <person name="Mehta T."/>
            <person name="Park D."/>
            <person name="Pearson M."/>
            <person name="Roberts A."/>
            <person name="Saif S."/>
            <person name="Shenoy N."/>
            <person name="Sisk P."/>
            <person name="Stolte C."/>
            <person name="Sykes S."/>
            <person name="Thomson T."/>
            <person name="Walk T."/>
            <person name="White J."/>
            <person name="Yandava C."/>
            <person name="Burger G."/>
            <person name="Gray M.W."/>
            <person name="Holland P.W.H."/>
            <person name="King N."/>
            <person name="Lang F.B.F."/>
            <person name="Roger A.J."/>
            <person name="Ruiz-Trillo I."/>
            <person name="Lander E."/>
            <person name="Nusbaum C."/>
        </authorList>
    </citation>
    <scope>NUCLEOTIDE SEQUENCE [LARGE SCALE GENOMIC DNA]</scope>
    <source>
        <strain evidence="8 9">DAOM BR117</strain>
    </source>
</reference>
<feature type="region of interest" description="Disordered" evidence="4">
    <location>
        <begin position="1388"/>
        <end position="1521"/>
    </location>
</feature>
<feature type="domain" description="DH" evidence="7">
    <location>
        <begin position="259"/>
        <end position="439"/>
    </location>
</feature>
<organism evidence="8 9">
    <name type="scientific">Spizellomyces punctatus (strain DAOM BR117)</name>
    <dbReference type="NCBI Taxonomy" id="645134"/>
    <lineage>
        <taxon>Eukaryota</taxon>
        <taxon>Fungi</taxon>
        <taxon>Fungi incertae sedis</taxon>
        <taxon>Chytridiomycota</taxon>
        <taxon>Chytridiomycota incertae sedis</taxon>
        <taxon>Chytridiomycetes</taxon>
        <taxon>Spizellomycetales</taxon>
        <taxon>Spizellomycetaceae</taxon>
        <taxon>Spizellomyces</taxon>
    </lineage>
</organism>